<organism evidence="1 2">
    <name type="scientific">Periplaneta americana</name>
    <name type="common">American cockroach</name>
    <name type="synonym">Blatta americana</name>
    <dbReference type="NCBI Taxonomy" id="6978"/>
    <lineage>
        <taxon>Eukaryota</taxon>
        <taxon>Metazoa</taxon>
        <taxon>Ecdysozoa</taxon>
        <taxon>Arthropoda</taxon>
        <taxon>Hexapoda</taxon>
        <taxon>Insecta</taxon>
        <taxon>Pterygota</taxon>
        <taxon>Neoptera</taxon>
        <taxon>Polyneoptera</taxon>
        <taxon>Dictyoptera</taxon>
        <taxon>Blattodea</taxon>
        <taxon>Blattoidea</taxon>
        <taxon>Blattidae</taxon>
        <taxon>Blattinae</taxon>
        <taxon>Periplaneta</taxon>
    </lineage>
</organism>
<evidence type="ECO:0000313" key="2">
    <source>
        <dbReference type="Proteomes" id="UP001148838"/>
    </source>
</evidence>
<gene>
    <name evidence="1" type="ORF">ANN_09843</name>
</gene>
<proteinExistence type="predicted"/>
<name>A0ABQ8TMI4_PERAM</name>
<dbReference type="Proteomes" id="UP001148838">
    <property type="component" value="Unassembled WGS sequence"/>
</dbReference>
<accession>A0ABQ8TMI4</accession>
<keyword evidence="2" id="KW-1185">Reference proteome</keyword>
<dbReference type="EMBL" id="JAJSOF020000005">
    <property type="protein sequence ID" value="KAJ4447835.1"/>
    <property type="molecule type" value="Genomic_DNA"/>
</dbReference>
<protein>
    <submittedName>
        <fullName evidence="1">Uncharacterized protein</fullName>
    </submittedName>
</protein>
<sequence length="107" mass="11836">MAGLCEGGNEPPGSLKPKYMFAPRTFNKKWQQYSKSALLAECDDVRPEFASEATSSDLRRVQRTALAIFAAKKPCAFISTASNSGDNRWRCAPGDHRRKQTVALVND</sequence>
<comment type="caution">
    <text evidence="1">The sequence shown here is derived from an EMBL/GenBank/DDBJ whole genome shotgun (WGS) entry which is preliminary data.</text>
</comment>
<reference evidence="1 2" key="1">
    <citation type="journal article" date="2022" name="Allergy">
        <title>Genome assembly and annotation of Periplaneta americana reveal a comprehensive cockroach allergen profile.</title>
        <authorList>
            <person name="Wang L."/>
            <person name="Xiong Q."/>
            <person name="Saelim N."/>
            <person name="Wang L."/>
            <person name="Nong W."/>
            <person name="Wan A.T."/>
            <person name="Shi M."/>
            <person name="Liu X."/>
            <person name="Cao Q."/>
            <person name="Hui J.H.L."/>
            <person name="Sookrung N."/>
            <person name="Leung T.F."/>
            <person name="Tungtrongchitr A."/>
            <person name="Tsui S.K.W."/>
        </authorList>
    </citation>
    <scope>NUCLEOTIDE SEQUENCE [LARGE SCALE GENOMIC DNA]</scope>
    <source>
        <strain evidence="1">PWHHKU_190912</strain>
    </source>
</reference>
<evidence type="ECO:0000313" key="1">
    <source>
        <dbReference type="EMBL" id="KAJ4447835.1"/>
    </source>
</evidence>